<accession>V9VWM3</accession>
<dbReference type="EMBL" id="CP006773">
    <property type="protein sequence ID" value="AHD03166.1"/>
    <property type="molecule type" value="Genomic_DNA"/>
</dbReference>
<gene>
    <name evidence="2" type="ORF">METH_15250</name>
</gene>
<evidence type="ECO:0000259" key="1">
    <source>
        <dbReference type="Pfam" id="PF00496"/>
    </source>
</evidence>
<dbReference type="InterPro" id="IPR000914">
    <property type="entry name" value="SBP_5_dom"/>
</dbReference>
<dbReference type="PATRIC" id="fig|999552.6.peg.3051"/>
<dbReference type="SUPFAM" id="SSF53850">
    <property type="entry name" value="Periplasmic binding protein-like II"/>
    <property type="match status" value="1"/>
</dbReference>
<dbReference type="Pfam" id="PF00496">
    <property type="entry name" value="SBP_bac_5"/>
    <property type="match status" value="1"/>
</dbReference>
<dbReference type="Proteomes" id="UP000018780">
    <property type="component" value="Chromosome"/>
</dbReference>
<evidence type="ECO:0000313" key="2">
    <source>
        <dbReference type="EMBL" id="AHD03166.1"/>
    </source>
</evidence>
<sequence length="146" mass="16050">MHPYADARVRRAVALACDNAVLLEPDYDGRGTLAENHYVCPIHPEYADIGAPERDTEAARALMEEAGMLGFEHEMFSIDDDWRRDTTDALAAQMRDAGLKGQTHGAARQHLLERQGQIPVQLHRLGHRPLGGAGADIGLQDRGCLN</sequence>
<proteinExistence type="predicted"/>
<keyword evidence="3" id="KW-1185">Reference proteome</keyword>
<dbReference type="STRING" id="999552.METH_15250"/>
<name>V9VWM3_9RHOB</name>
<reference evidence="2 3" key="1">
    <citation type="submission" date="2013-09" db="EMBL/GenBank/DDBJ databases">
        <authorList>
            <consortium name="DOE Joint Genome Institute"/>
            <person name="Klenk H.-P."/>
            <person name="Huntemann M."/>
            <person name="Han J."/>
            <person name="Chen A."/>
            <person name="Kyrpides N."/>
            <person name="Mavromatis K."/>
            <person name="Markowitz V."/>
            <person name="Palaniappan K."/>
            <person name="Ivanova N."/>
            <person name="Schaumberg A."/>
            <person name="Pati A."/>
            <person name="Liolios K."/>
            <person name="Nordberg H.P."/>
            <person name="Cantor M.N."/>
            <person name="Hua S.X."/>
            <person name="Woyke T."/>
        </authorList>
    </citation>
    <scope>NUCLEOTIDE SEQUENCE [LARGE SCALE GENOMIC DNA]</scope>
    <source>
        <strain evidence="2 3">DSM 14336</strain>
    </source>
</reference>
<dbReference type="KEGG" id="lmd:METH_15250"/>
<dbReference type="HOGENOM" id="CLU_1775105_0_0_5"/>
<protein>
    <recommendedName>
        <fullName evidence="1">Solute-binding protein family 5 domain-containing protein</fullName>
    </recommendedName>
</protein>
<dbReference type="AlphaFoldDB" id="V9VWM3"/>
<feature type="domain" description="Solute-binding protein family 5" evidence="1">
    <location>
        <begin position="3"/>
        <end position="106"/>
    </location>
</feature>
<organism evidence="2 3">
    <name type="scientific">Leisingera methylohalidivorans DSM 14336</name>
    <dbReference type="NCBI Taxonomy" id="999552"/>
    <lineage>
        <taxon>Bacteria</taxon>
        <taxon>Pseudomonadati</taxon>
        <taxon>Pseudomonadota</taxon>
        <taxon>Alphaproteobacteria</taxon>
        <taxon>Rhodobacterales</taxon>
        <taxon>Roseobacteraceae</taxon>
        <taxon>Leisingera</taxon>
    </lineage>
</organism>
<dbReference type="Gene3D" id="3.10.105.10">
    <property type="entry name" value="Dipeptide-binding Protein, Domain 3"/>
    <property type="match status" value="1"/>
</dbReference>
<evidence type="ECO:0000313" key="3">
    <source>
        <dbReference type="Proteomes" id="UP000018780"/>
    </source>
</evidence>